<dbReference type="Pfam" id="PF21089">
    <property type="entry name" value="PKS_DH_N"/>
    <property type="match status" value="1"/>
</dbReference>
<proteinExistence type="predicted"/>
<feature type="domain" description="Polyketide synthase dehydratase" evidence="1">
    <location>
        <begin position="76"/>
        <end position="155"/>
    </location>
</feature>
<comment type="caution">
    <text evidence="2">The sequence shown here is derived from an EMBL/GenBank/DDBJ whole genome shotgun (WGS) entry which is preliminary data.</text>
</comment>
<dbReference type="EMBL" id="QXJM01000014">
    <property type="protein sequence ID" value="RIE05255.1"/>
    <property type="molecule type" value="Genomic_DNA"/>
</dbReference>
<dbReference type="Pfam" id="PF07977">
    <property type="entry name" value="FabA"/>
    <property type="match status" value="1"/>
</dbReference>
<evidence type="ECO:0000313" key="2">
    <source>
        <dbReference type="EMBL" id="RIE05255.1"/>
    </source>
</evidence>
<dbReference type="Gene3D" id="3.10.129.110">
    <property type="entry name" value="Polyketide synthase dehydratase"/>
    <property type="match status" value="1"/>
</dbReference>
<evidence type="ECO:0000259" key="1">
    <source>
        <dbReference type="Pfam" id="PF21089"/>
    </source>
</evidence>
<dbReference type="AlphaFoldDB" id="A0A398CRP5"/>
<evidence type="ECO:0000313" key="3">
    <source>
        <dbReference type="Proteomes" id="UP000266340"/>
    </source>
</evidence>
<organism evidence="2 3">
    <name type="scientific">Cohnella faecalis</name>
    <dbReference type="NCBI Taxonomy" id="2315694"/>
    <lineage>
        <taxon>Bacteria</taxon>
        <taxon>Bacillati</taxon>
        <taxon>Bacillota</taxon>
        <taxon>Bacilli</taxon>
        <taxon>Bacillales</taxon>
        <taxon>Paenibacillaceae</taxon>
        <taxon>Cohnella</taxon>
    </lineage>
</organism>
<gene>
    <name evidence="2" type="ORF">D3H35_01665</name>
</gene>
<name>A0A398CRP5_9BACL</name>
<sequence length="200" mass="22712">MEIVWKYRGQVTPRNDKIVVDLDILETGRDDHGVYAIAEASLWADGLQIYYVPRMGMRLVEDDGSGAKLSTLTNEAEPAIAESLFDPNQQPWIRDHCPTYTAPAMPSTFMLEFMAAAVQKQEPNLRIVGVADVQFKRWLICDRPRRLRTEVRRAAIRSMTTAPHGMRPFFLLGGMRQTPGCRGSRKWPPADSLWHSATRL</sequence>
<protein>
    <recommendedName>
        <fullName evidence="1">Polyketide synthase dehydratase domain-containing protein</fullName>
    </recommendedName>
</protein>
<dbReference type="InterPro" id="IPR013114">
    <property type="entry name" value="FabA_FabZ"/>
</dbReference>
<keyword evidence="3" id="KW-1185">Reference proteome</keyword>
<dbReference type="Proteomes" id="UP000266340">
    <property type="component" value="Unassembled WGS sequence"/>
</dbReference>
<accession>A0A398CRP5</accession>
<reference evidence="2 3" key="1">
    <citation type="submission" date="2018-09" db="EMBL/GenBank/DDBJ databases">
        <title>Cohnella cavernae sp. nov., isolated from a karst cave.</title>
        <authorList>
            <person name="Zhu H."/>
        </authorList>
    </citation>
    <scope>NUCLEOTIDE SEQUENCE [LARGE SCALE GENOMIC DNA]</scope>
    <source>
        <strain evidence="2 3">K2E09-144</strain>
    </source>
</reference>
<dbReference type="Gene3D" id="3.10.129.10">
    <property type="entry name" value="Hotdog Thioesterase"/>
    <property type="match status" value="1"/>
</dbReference>
<dbReference type="InterPro" id="IPR042104">
    <property type="entry name" value="PKS_dehydratase_sf"/>
</dbReference>
<dbReference type="InterPro" id="IPR049552">
    <property type="entry name" value="PKS_DH_N"/>
</dbReference>
<dbReference type="SUPFAM" id="SSF54637">
    <property type="entry name" value="Thioesterase/thiol ester dehydrase-isomerase"/>
    <property type="match status" value="1"/>
</dbReference>
<dbReference type="InterPro" id="IPR029069">
    <property type="entry name" value="HotDog_dom_sf"/>
</dbReference>